<feature type="transmembrane region" description="Helical" evidence="9">
    <location>
        <begin position="63"/>
        <end position="82"/>
    </location>
</feature>
<keyword evidence="4" id="KW-1003">Cell membrane</keyword>
<evidence type="ECO:0000256" key="7">
    <source>
        <dbReference type="ARBA" id="ARBA00023065"/>
    </source>
</evidence>
<dbReference type="Gene3D" id="3.30.70.1450">
    <property type="entry name" value="Regulator of K+ conductance, C-terminal domain"/>
    <property type="match status" value="1"/>
</dbReference>
<accession>A0A562VEB1</accession>
<dbReference type="PANTHER" id="PTHR32507">
    <property type="entry name" value="NA(+)/H(+) ANTIPORTER 1"/>
    <property type="match status" value="1"/>
</dbReference>
<dbReference type="EMBL" id="VLLL01000005">
    <property type="protein sequence ID" value="TWJ16184.1"/>
    <property type="molecule type" value="Genomic_DNA"/>
</dbReference>
<dbReference type="NCBIfam" id="NF003716">
    <property type="entry name" value="PRK05326.1-3"/>
    <property type="match status" value="1"/>
</dbReference>
<dbReference type="Gene3D" id="1.20.1530.20">
    <property type="match status" value="1"/>
</dbReference>
<evidence type="ECO:0000259" key="10">
    <source>
        <dbReference type="PROSITE" id="PS51202"/>
    </source>
</evidence>
<feature type="transmembrane region" description="Helical" evidence="9">
    <location>
        <begin position="329"/>
        <end position="352"/>
    </location>
</feature>
<feature type="transmembrane region" description="Helical" evidence="9">
    <location>
        <begin position="219"/>
        <end position="249"/>
    </location>
</feature>
<dbReference type="NCBIfam" id="NF003715">
    <property type="entry name" value="PRK05326.1-2"/>
    <property type="match status" value="1"/>
</dbReference>
<sequence>MSLTQLFLVLLAASLTLLASIAAVRFADRIGLPALLGFLALGLLLGEDALGINFDDAQLTQNVGMVALALILIDGGLTTRWADVRALILPAGVLATLGVLVSAVVVAVGGHFLVGLDWRSAMLLGAIVSSTDAAAVFSVLRRLPIPGRVSGLLEAESGFNDAPTVILVLLLSAARVPDSPWDAALNIGYELSVGAVLGLLVGMVGAWSARRIALPASGLYPLVAVGFGMVSFAAAGTIHASGFLAAYLTAMVMGNSRLPHRAATRSFAEGAAWLSQIGLFVMLGLLVDPSDLPPVMLPAIFLGAILLLVARPVSVAASLVWFRIPWREQVLISVAGLRGAVPIVLATIPVVAEVPDSLQLLNMVFVLVVVFTVVQGPSLAPTARLLGLASPGQARDVEIESAPLDVLGAALLTVVVPERSRLHGLYLYELRLPKRSVINSIVRDGRLFVPSEHDRLRVGDELMIVTMNDSRLATEARLRALGRRGRLARWLGETGSELPHR</sequence>
<dbReference type="InterPro" id="IPR006153">
    <property type="entry name" value="Cation/H_exchanger_TM"/>
</dbReference>
<name>A0A562VEB1_9ACTN</name>
<dbReference type="InterPro" id="IPR038770">
    <property type="entry name" value="Na+/solute_symporter_sf"/>
</dbReference>
<evidence type="ECO:0000313" key="11">
    <source>
        <dbReference type="EMBL" id="TWJ16184.1"/>
    </source>
</evidence>
<keyword evidence="12" id="KW-1185">Reference proteome</keyword>
<gene>
    <name evidence="11" type="ORF">LX16_1909</name>
</gene>
<evidence type="ECO:0000256" key="3">
    <source>
        <dbReference type="ARBA" id="ARBA00022449"/>
    </source>
</evidence>
<dbReference type="AlphaFoldDB" id="A0A562VEB1"/>
<dbReference type="Proteomes" id="UP000321617">
    <property type="component" value="Unassembled WGS sequence"/>
</dbReference>
<dbReference type="InterPro" id="IPR006037">
    <property type="entry name" value="RCK_C"/>
</dbReference>
<evidence type="ECO:0000256" key="1">
    <source>
        <dbReference type="ARBA" id="ARBA00004651"/>
    </source>
</evidence>
<organism evidence="11 12">
    <name type="scientific">Stackebrandtia albiflava</name>
    <dbReference type="NCBI Taxonomy" id="406432"/>
    <lineage>
        <taxon>Bacteria</taxon>
        <taxon>Bacillati</taxon>
        <taxon>Actinomycetota</taxon>
        <taxon>Actinomycetes</taxon>
        <taxon>Glycomycetales</taxon>
        <taxon>Glycomycetaceae</taxon>
        <taxon>Stackebrandtia</taxon>
    </lineage>
</organism>
<keyword evidence="8 9" id="KW-0472">Membrane</keyword>
<keyword evidence="7" id="KW-0406">Ion transport</keyword>
<keyword evidence="3" id="KW-0050">Antiport</keyword>
<comment type="subcellular location">
    <subcellularLocation>
        <location evidence="1">Cell membrane</location>
        <topology evidence="1">Multi-pass membrane protein</topology>
    </subcellularLocation>
</comment>
<dbReference type="OrthoDB" id="9810759at2"/>
<evidence type="ECO:0000256" key="4">
    <source>
        <dbReference type="ARBA" id="ARBA00022475"/>
    </source>
</evidence>
<dbReference type="InterPro" id="IPR036721">
    <property type="entry name" value="RCK_C_sf"/>
</dbReference>
<feature type="domain" description="RCK C-terminal" evidence="10">
    <location>
        <begin position="399"/>
        <end position="481"/>
    </location>
</feature>
<dbReference type="Pfam" id="PF02080">
    <property type="entry name" value="TrkA_C"/>
    <property type="match status" value="1"/>
</dbReference>
<dbReference type="GO" id="GO:0006813">
    <property type="term" value="P:potassium ion transport"/>
    <property type="evidence" value="ECO:0007669"/>
    <property type="project" value="InterPro"/>
</dbReference>
<feature type="transmembrane region" description="Helical" evidence="9">
    <location>
        <begin position="32"/>
        <end position="51"/>
    </location>
</feature>
<evidence type="ECO:0000256" key="8">
    <source>
        <dbReference type="ARBA" id="ARBA00023136"/>
    </source>
</evidence>
<dbReference type="RefSeq" id="WP_147136156.1">
    <property type="nucleotide sequence ID" value="NZ_BAABIJ010000001.1"/>
</dbReference>
<dbReference type="SUPFAM" id="SSF116726">
    <property type="entry name" value="TrkA C-terminal domain-like"/>
    <property type="match status" value="1"/>
</dbReference>
<evidence type="ECO:0000256" key="9">
    <source>
        <dbReference type="SAM" id="Phobius"/>
    </source>
</evidence>
<dbReference type="PANTHER" id="PTHR32507:SF7">
    <property type="entry name" value="K(+)_H(+) ANTIPORTER NHAP2"/>
    <property type="match status" value="1"/>
</dbReference>
<evidence type="ECO:0000256" key="2">
    <source>
        <dbReference type="ARBA" id="ARBA00022448"/>
    </source>
</evidence>
<evidence type="ECO:0000256" key="6">
    <source>
        <dbReference type="ARBA" id="ARBA00022989"/>
    </source>
</evidence>
<dbReference type="PROSITE" id="PS51202">
    <property type="entry name" value="RCK_C"/>
    <property type="match status" value="1"/>
</dbReference>
<evidence type="ECO:0000313" key="12">
    <source>
        <dbReference type="Proteomes" id="UP000321617"/>
    </source>
</evidence>
<protein>
    <submittedName>
        <fullName evidence="11">Potassium/proton antiporter, CPA1 family (TC 2.A.36)</fullName>
    </submittedName>
</protein>
<dbReference type="GO" id="GO:0008324">
    <property type="term" value="F:monoatomic cation transmembrane transporter activity"/>
    <property type="evidence" value="ECO:0007669"/>
    <property type="project" value="InterPro"/>
</dbReference>
<keyword evidence="2" id="KW-0813">Transport</keyword>
<feature type="transmembrane region" description="Helical" evidence="9">
    <location>
        <begin position="299"/>
        <end position="322"/>
    </location>
</feature>
<keyword evidence="5 9" id="KW-0812">Transmembrane</keyword>
<feature type="transmembrane region" description="Helical" evidence="9">
    <location>
        <begin position="121"/>
        <end position="140"/>
    </location>
</feature>
<dbReference type="GO" id="GO:0005886">
    <property type="term" value="C:plasma membrane"/>
    <property type="evidence" value="ECO:0007669"/>
    <property type="project" value="UniProtKB-SubCell"/>
</dbReference>
<evidence type="ECO:0000256" key="5">
    <source>
        <dbReference type="ARBA" id="ARBA00022692"/>
    </source>
</evidence>
<keyword evidence="6 9" id="KW-1133">Transmembrane helix</keyword>
<feature type="transmembrane region" description="Helical" evidence="9">
    <location>
        <begin position="88"/>
        <end position="114"/>
    </location>
</feature>
<reference evidence="11 12" key="1">
    <citation type="journal article" date="2013" name="Stand. Genomic Sci.">
        <title>Genomic Encyclopedia of Type Strains, Phase I: The one thousand microbial genomes (KMG-I) project.</title>
        <authorList>
            <person name="Kyrpides N.C."/>
            <person name="Woyke T."/>
            <person name="Eisen J.A."/>
            <person name="Garrity G."/>
            <person name="Lilburn T.G."/>
            <person name="Beck B.J."/>
            <person name="Whitman W.B."/>
            <person name="Hugenholtz P."/>
            <person name="Klenk H.P."/>
        </authorList>
    </citation>
    <scope>NUCLEOTIDE SEQUENCE [LARGE SCALE GENOMIC DNA]</scope>
    <source>
        <strain evidence="11 12">DSM 45044</strain>
    </source>
</reference>
<dbReference type="Pfam" id="PF00999">
    <property type="entry name" value="Na_H_Exchanger"/>
    <property type="match status" value="1"/>
</dbReference>
<comment type="caution">
    <text evidence="11">The sequence shown here is derived from an EMBL/GenBank/DDBJ whole genome shotgun (WGS) entry which is preliminary data.</text>
</comment>
<feature type="transmembrane region" description="Helical" evidence="9">
    <location>
        <begin position="270"/>
        <end position="287"/>
    </location>
</feature>
<dbReference type="GO" id="GO:1902600">
    <property type="term" value="P:proton transmembrane transport"/>
    <property type="evidence" value="ECO:0007669"/>
    <property type="project" value="InterPro"/>
</dbReference>
<dbReference type="GO" id="GO:0015297">
    <property type="term" value="F:antiporter activity"/>
    <property type="evidence" value="ECO:0007669"/>
    <property type="project" value="UniProtKB-KW"/>
</dbReference>
<proteinExistence type="predicted"/>
<feature type="transmembrane region" description="Helical" evidence="9">
    <location>
        <begin position="188"/>
        <end position="207"/>
    </location>
</feature>